<comment type="PTM">
    <text evidence="7">4'-phosphopantetheine is transferred from CoA to a specific serine of apo-ACP by AcpS. This modification is essential for activity because fatty acids are bound in thioester linkage to the sulfhydryl of the prosthetic group.</text>
</comment>
<evidence type="ECO:0000256" key="6">
    <source>
        <dbReference type="ARBA" id="ARBA00023160"/>
    </source>
</evidence>
<comment type="similarity">
    <text evidence="7">Belongs to the acyl carrier protein (ACP) family.</text>
</comment>
<accession>A0A4R4N072</accession>
<comment type="pathway">
    <text evidence="7">Lipid metabolism; fatty acid biosynthesis.</text>
</comment>
<organism evidence="9 10">
    <name type="scientific">Nonomuraea longispora</name>
    <dbReference type="NCBI Taxonomy" id="1848320"/>
    <lineage>
        <taxon>Bacteria</taxon>
        <taxon>Bacillati</taxon>
        <taxon>Actinomycetota</taxon>
        <taxon>Actinomycetes</taxon>
        <taxon>Streptosporangiales</taxon>
        <taxon>Streptosporangiaceae</taxon>
        <taxon>Nonomuraea</taxon>
    </lineage>
</organism>
<keyword evidence="7" id="KW-0963">Cytoplasm</keyword>
<gene>
    <name evidence="7" type="primary">acpP</name>
    <name evidence="9" type="ORF">E1267_32770</name>
</gene>
<reference evidence="9 10" key="1">
    <citation type="submission" date="2019-02" db="EMBL/GenBank/DDBJ databases">
        <title>Draft genome sequences of novel Actinobacteria.</title>
        <authorList>
            <person name="Sahin N."/>
            <person name="Ay H."/>
            <person name="Saygin H."/>
        </authorList>
    </citation>
    <scope>NUCLEOTIDE SEQUENCE [LARGE SCALE GENOMIC DNA]</scope>
    <source>
        <strain evidence="9 10">KC201</strain>
    </source>
</reference>
<keyword evidence="4 7" id="KW-0276">Fatty acid metabolism</keyword>
<evidence type="ECO:0000256" key="5">
    <source>
        <dbReference type="ARBA" id="ARBA00023098"/>
    </source>
</evidence>
<feature type="domain" description="Carrier" evidence="8">
    <location>
        <begin position="5"/>
        <end position="80"/>
    </location>
</feature>
<dbReference type="GO" id="GO:0005737">
    <property type="term" value="C:cytoplasm"/>
    <property type="evidence" value="ECO:0007669"/>
    <property type="project" value="UniProtKB-SubCell"/>
</dbReference>
<comment type="function">
    <text evidence="7">Carrier of the growing fatty acid chain in fatty acid biosynthesis.</text>
</comment>
<keyword evidence="10" id="KW-1185">Reference proteome</keyword>
<dbReference type="OrthoDB" id="4564178at2"/>
<evidence type="ECO:0000313" key="9">
    <source>
        <dbReference type="EMBL" id="TDC01154.1"/>
    </source>
</evidence>
<keyword evidence="1 7" id="KW-0596">Phosphopantetheine</keyword>
<dbReference type="AlphaFoldDB" id="A0A4R4N072"/>
<dbReference type="InterPro" id="IPR006162">
    <property type="entry name" value="Ppantetheine_attach_site"/>
</dbReference>
<dbReference type="PROSITE" id="PS50075">
    <property type="entry name" value="CARRIER"/>
    <property type="match status" value="1"/>
</dbReference>
<dbReference type="HAMAP" id="MF_01217">
    <property type="entry name" value="Acyl_carrier"/>
    <property type="match status" value="1"/>
</dbReference>
<dbReference type="GO" id="GO:0000036">
    <property type="term" value="F:acyl carrier activity"/>
    <property type="evidence" value="ECO:0007669"/>
    <property type="project" value="UniProtKB-UniRule"/>
</dbReference>
<evidence type="ECO:0000256" key="3">
    <source>
        <dbReference type="ARBA" id="ARBA00022553"/>
    </source>
</evidence>
<dbReference type="InterPro" id="IPR009081">
    <property type="entry name" value="PP-bd_ACP"/>
</dbReference>
<comment type="caution">
    <text evidence="9">The sequence shown here is derived from an EMBL/GenBank/DDBJ whole genome shotgun (WGS) entry which is preliminary data.</text>
</comment>
<dbReference type="UniPathway" id="UPA00094"/>
<keyword evidence="3 7" id="KW-0597">Phosphoprotein</keyword>
<dbReference type="Proteomes" id="UP000295157">
    <property type="component" value="Unassembled WGS sequence"/>
</dbReference>
<keyword evidence="5 7" id="KW-0443">Lipid metabolism</keyword>
<comment type="subcellular location">
    <subcellularLocation>
        <location evidence="7">Cytoplasm</location>
    </subcellularLocation>
</comment>
<dbReference type="SUPFAM" id="SSF47336">
    <property type="entry name" value="ACP-like"/>
    <property type="match status" value="1"/>
</dbReference>
<keyword evidence="2 7" id="KW-0444">Lipid biosynthesis</keyword>
<evidence type="ECO:0000256" key="7">
    <source>
        <dbReference type="HAMAP-Rule" id="MF_01217"/>
    </source>
</evidence>
<dbReference type="Gene3D" id="1.10.1200.10">
    <property type="entry name" value="ACP-like"/>
    <property type="match status" value="1"/>
</dbReference>
<protein>
    <recommendedName>
        <fullName evidence="7">Acyl carrier protein</fullName>
        <shortName evidence="7">ACP</shortName>
    </recommendedName>
</protein>
<evidence type="ECO:0000259" key="8">
    <source>
        <dbReference type="PROSITE" id="PS50075"/>
    </source>
</evidence>
<dbReference type="Pfam" id="PF00550">
    <property type="entry name" value="PP-binding"/>
    <property type="match status" value="1"/>
</dbReference>
<dbReference type="InterPro" id="IPR036736">
    <property type="entry name" value="ACP-like_sf"/>
</dbReference>
<evidence type="ECO:0000256" key="4">
    <source>
        <dbReference type="ARBA" id="ARBA00022832"/>
    </source>
</evidence>
<sequence length="84" mass="9581">MNQTAERMSDIREIVAEVLELSPEEISESGDFIEEYGADSMSAIEILAGLDRHFDIEIPQEHLAQMRNLREVYAVVAREASWEV</sequence>
<dbReference type="PROSITE" id="PS00012">
    <property type="entry name" value="PHOSPHOPANTETHEINE"/>
    <property type="match status" value="1"/>
</dbReference>
<dbReference type="InterPro" id="IPR003231">
    <property type="entry name" value="ACP"/>
</dbReference>
<evidence type="ECO:0000256" key="1">
    <source>
        <dbReference type="ARBA" id="ARBA00022450"/>
    </source>
</evidence>
<evidence type="ECO:0000313" key="10">
    <source>
        <dbReference type="Proteomes" id="UP000295157"/>
    </source>
</evidence>
<name>A0A4R4N072_9ACTN</name>
<keyword evidence="6 7" id="KW-0275">Fatty acid biosynthesis</keyword>
<evidence type="ECO:0000256" key="2">
    <source>
        <dbReference type="ARBA" id="ARBA00022516"/>
    </source>
</evidence>
<dbReference type="EMBL" id="SMJZ01000167">
    <property type="protein sequence ID" value="TDC01154.1"/>
    <property type="molecule type" value="Genomic_DNA"/>
</dbReference>
<feature type="modified residue" description="O-(pantetheine 4'-phosphoryl)serine" evidence="7">
    <location>
        <position position="40"/>
    </location>
</feature>
<proteinExistence type="inferred from homology"/>